<dbReference type="EMBL" id="JBEPLJ010000009">
    <property type="protein sequence ID" value="MET3586487.1"/>
    <property type="molecule type" value="Genomic_DNA"/>
</dbReference>
<comment type="caution">
    <text evidence="1">The sequence shown here is derived from an EMBL/GenBank/DDBJ whole genome shotgun (WGS) entry which is preliminary data.</text>
</comment>
<reference evidence="1 2" key="1">
    <citation type="submission" date="2024-06" db="EMBL/GenBank/DDBJ databases">
        <title>Genomic Encyclopedia of Type Strains, Phase IV (KMG-IV): sequencing the most valuable type-strain genomes for metagenomic binning, comparative biology and taxonomic classification.</title>
        <authorList>
            <person name="Goeker M."/>
        </authorList>
    </citation>
    <scope>NUCLEOTIDE SEQUENCE [LARGE SCALE GENOMIC DNA]</scope>
    <source>
        <strain evidence="1 2">DSM 105042</strain>
    </source>
</reference>
<evidence type="ECO:0000313" key="1">
    <source>
        <dbReference type="EMBL" id="MET3586487.1"/>
    </source>
</evidence>
<organism evidence="1 2">
    <name type="scientific">Pseudorhizobium tarimense</name>
    <dbReference type="NCBI Taxonomy" id="1079109"/>
    <lineage>
        <taxon>Bacteria</taxon>
        <taxon>Pseudomonadati</taxon>
        <taxon>Pseudomonadota</taxon>
        <taxon>Alphaproteobacteria</taxon>
        <taxon>Hyphomicrobiales</taxon>
        <taxon>Rhizobiaceae</taxon>
        <taxon>Rhizobium/Agrobacterium group</taxon>
        <taxon>Pseudorhizobium</taxon>
    </lineage>
</organism>
<sequence length="98" mass="10203">MRPHIKRKPCPRWAGHALPTTGTFLISLNVSVASSSGHAITLLVSENLALLSLAGGTGTYSASTIAHLNESGMLSLSHSRTAQINLGLGKTELTALLL</sequence>
<name>A0ABV2H7S2_9HYPH</name>
<evidence type="ECO:0000313" key="2">
    <source>
        <dbReference type="Proteomes" id="UP001549031"/>
    </source>
</evidence>
<accession>A0ABV2H7S2</accession>
<dbReference type="RefSeq" id="WP_247244383.1">
    <property type="nucleotide sequence ID" value="NZ_JALJRA010000009.1"/>
</dbReference>
<proteinExistence type="predicted"/>
<protein>
    <submittedName>
        <fullName evidence="1">Uncharacterized protein</fullName>
    </submittedName>
</protein>
<keyword evidence="2" id="KW-1185">Reference proteome</keyword>
<gene>
    <name evidence="1" type="ORF">ABID21_002605</name>
</gene>
<dbReference type="Proteomes" id="UP001549031">
    <property type="component" value="Unassembled WGS sequence"/>
</dbReference>